<evidence type="ECO:0000313" key="1">
    <source>
        <dbReference type="EMBL" id="POG65188.1"/>
    </source>
</evidence>
<accession>A0A2P4PII6</accession>
<comment type="caution">
    <text evidence="1">The sequence shown here is derived from an EMBL/GenBank/DDBJ whole genome shotgun (WGS) entry which is preliminary data.</text>
</comment>
<proteinExistence type="predicted"/>
<protein>
    <submittedName>
        <fullName evidence="1">Uncharacterized protein</fullName>
    </submittedName>
</protein>
<organism evidence="1 2">
    <name type="scientific">Rhizophagus irregularis (strain DAOM 181602 / DAOM 197198 / MUCL 43194)</name>
    <name type="common">Arbuscular mycorrhizal fungus</name>
    <name type="synonym">Glomus intraradices</name>
    <dbReference type="NCBI Taxonomy" id="747089"/>
    <lineage>
        <taxon>Eukaryota</taxon>
        <taxon>Fungi</taxon>
        <taxon>Fungi incertae sedis</taxon>
        <taxon>Mucoromycota</taxon>
        <taxon>Glomeromycotina</taxon>
        <taxon>Glomeromycetes</taxon>
        <taxon>Glomerales</taxon>
        <taxon>Glomeraceae</taxon>
        <taxon>Rhizophagus</taxon>
    </lineage>
</organism>
<gene>
    <name evidence="1" type="ORF">GLOIN_2v1668966</name>
</gene>
<dbReference type="EMBL" id="AUPC02000220">
    <property type="protein sequence ID" value="POG65188.1"/>
    <property type="molecule type" value="Genomic_DNA"/>
</dbReference>
<name>A0A2P4PII6_RHIID</name>
<reference evidence="1 2" key="2">
    <citation type="journal article" date="2018" name="New Phytol.">
        <title>High intraspecific genome diversity in the model arbuscular mycorrhizal symbiont Rhizophagus irregularis.</title>
        <authorList>
            <person name="Chen E.C.H."/>
            <person name="Morin E."/>
            <person name="Beaudet D."/>
            <person name="Noel J."/>
            <person name="Yildirir G."/>
            <person name="Ndikumana S."/>
            <person name="Charron P."/>
            <person name="St-Onge C."/>
            <person name="Giorgi J."/>
            <person name="Kruger M."/>
            <person name="Marton T."/>
            <person name="Ropars J."/>
            <person name="Grigoriev I.V."/>
            <person name="Hainaut M."/>
            <person name="Henrissat B."/>
            <person name="Roux C."/>
            <person name="Martin F."/>
            <person name="Corradi N."/>
        </authorList>
    </citation>
    <scope>NUCLEOTIDE SEQUENCE [LARGE SCALE GENOMIC DNA]</scope>
    <source>
        <strain evidence="1 2">DAOM 197198</strain>
    </source>
</reference>
<evidence type="ECO:0000313" key="2">
    <source>
        <dbReference type="Proteomes" id="UP000018888"/>
    </source>
</evidence>
<keyword evidence="2" id="KW-1185">Reference proteome</keyword>
<reference evidence="1 2" key="1">
    <citation type="journal article" date="2013" name="Proc. Natl. Acad. Sci. U.S.A.">
        <title>Genome of an arbuscular mycorrhizal fungus provides insight into the oldest plant symbiosis.</title>
        <authorList>
            <person name="Tisserant E."/>
            <person name="Malbreil M."/>
            <person name="Kuo A."/>
            <person name="Kohler A."/>
            <person name="Symeonidi A."/>
            <person name="Balestrini R."/>
            <person name="Charron P."/>
            <person name="Duensing N."/>
            <person name="Frei Dit Frey N."/>
            <person name="Gianinazzi-Pearson V."/>
            <person name="Gilbert L.B."/>
            <person name="Handa Y."/>
            <person name="Herr J.R."/>
            <person name="Hijri M."/>
            <person name="Koul R."/>
            <person name="Kawaguchi M."/>
            <person name="Krajinski F."/>
            <person name="Lammers P.J."/>
            <person name="Masclaux F.G."/>
            <person name="Murat C."/>
            <person name="Morin E."/>
            <person name="Ndikumana S."/>
            <person name="Pagni M."/>
            <person name="Petitpierre D."/>
            <person name="Requena N."/>
            <person name="Rosikiewicz P."/>
            <person name="Riley R."/>
            <person name="Saito K."/>
            <person name="San Clemente H."/>
            <person name="Shapiro H."/>
            <person name="van Tuinen D."/>
            <person name="Becard G."/>
            <person name="Bonfante P."/>
            <person name="Paszkowski U."/>
            <person name="Shachar-Hill Y.Y."/>
            <person name="Tuskan G.A."/>
            <person name="Young P.W."/>
            <person name="Sanders I.R."/>
            <person name="Henrissat B."/>
            <person name="Rensing S.A."/>
            <person name="Grigoriev I.V."/>
            <person name="Corradi N."/>
            <person name="Roux C."/>
            <person name="Martin F."/>
        </authorList>
    </citation>
    <scope>NUCLEOTIDE SEQUENCE [LARGE SCALE GENOMIC DNA]</scope>
    <source>
        <strain evidence="1 2">DAOM 197198</strain>
    </source>
</reference>
<sequence>MYDNIYNRRLFIELDIRLVKRVCKSKIKNVKHVIIESKEFHHHLQLFNGLQMPLFN</sequence>
<dbReference type="Proteomes" id="UP000018888">
    <property type="component" value="Unassembled WGS sequence"/>
</dbReference>
<dbReference type="AlphaFoldDB" id="A0A2P4PII6"/>